<protein>
    <recommendedName>
        <fullName evidence="5">Dual-action ribosomal maturation protein DarP</fullName>
    </recommendedName>
    <alternativeName>
        <fullName evidence="5">Large ribosomal subunit assembly factor DarP</fullName>
    </alternativeName>
</protein>
<dbReference type="RefSeq" id="WP_047759975.1">
    <property type="nucleotide sequence ID" value="NZ_CP091510.1"/>
</dbReference>
<evidence type="ECO:0000256" key="2">
    <source>
        <dbReference type="ARBA" id="ARBA00022517"/>
    </source>
</evidence>
<evidence type="ECO:0000256" key="3">
    <source>
        <dbReference type="ARBA" id="ARBA00022730"/>
    </source>
</evidence>
<dbReference type="GO" id="GO:0043022">
    <property type="term" value="F:ribosome binding"/>
    <property type="evidence" value="ECO:0007669"/>
    <property type="project" value="UniProtKB-UniRule"/>
</dbReference>
<comment type="function">
    <text evidence="5">Member of a network of 50S ribosomal subunit biogenesis factors which assembles along the 30S-50S interface, preventing incorrect 23S rRNA structures from forming. Promotes peptidyl transferase center (PTC) maturation.</text>
</comment>
<dbReference type="STRING" id="1470200.PL75_00660"/>
<dbReference type="InterPro" id="IPR006839">
    <property type="entry name" value="DarP"/>
</dbReference>
<dbReference type="Proteomes" id="UP000036027">
    <property type="component" value="Unassembled WGS sequence"/>
</dbReference>
<name>A0A0J0YUW9_9NEIS</name>
<dbReference type="HAMAP" id="MF_00765">
    <property type="entry name" value="DarP"/>
    <property type="match status" value="1"/>
</dbReference>
<reference evidence="6 7" key="1">
    <citation type="submission" date="2014-11" db="EMBL/GenBank/DDBJ databases">
        <title>Genome of a novel goose pathogen.</title>
        <authorList>
            <person name="Hansen C.M."/>
            <person name="Hueffer K."/>
            <person name="Choi S.C."/>
        </authorList>
    </citation>
    <scope>NUCLEOTIDE SEQUENCE [LARGE SCALE GENOMIC DNA]</scope>
    <source>
        <strain evidence="6 7">KH1503</strain>
    </source>
</reference>
<dbReference type="InterPro" id="IPR023153">
    <property type="entry name" value="DarP_sf"/>
</dbReference>
<comment type="subcellular location">
    <subcellularLocation>
        <location evidence="5">Cytoplasm</location>
    </subcellularLocation>
    <text evidence="5">Associates with late stage pre-50S ribosomal subunits.</text>
</comment>
<dbReference type="SUPFAM" id="SSF158710">
    <property type="entry name" value="PSPTO4464-like"/>
    <property type="match status" value="1"/>
</dbReference>
<dbReference type="GO" id="GO:0005737">
    <property type="term" value="C:cytoplasm"/>
    <property type="evidence" value="ECO:0007669"/>
    <property type="project" value="UniProtKB-SubCell"/>
</dbReference>
<dbReference type="Gene3D" id="1.10.60.30">
    <property type="entry name" value="PSPTO4464-like domains"/>
    <property type="match status" value="2"/>
</dbReference>
<dbReference type="EMBL" id="JTDO01000001">
    <property type="protein sequence ID" value="KLT73882.1"/>
    <property type="molecule type" value="Genomic_DNA"/>
</dbReference>
<keyword evidence="3 5" id="KW-0699">rRNA-binding</keyword>
<dbReference type="GO" id="GO:1902626">
    <property type="term" value="P:assembly of large subunit precursor of preribosome"/>
    <property type="evidence" value="ECO:0007669"/>
    <property type="project" value="UniProtKB-UniRule"/>
</dbReference>
<sequence>MNNQNEQEWISKTRMKKQMNDLQDLGVQLTKLSAETLKKINLPEELLEAVLAHKKITSNGALKRQTQYIGRLMRDIDPAPIEAYLARLRGDNAAHNALMQRIEQARVRLIADDNAITAFIADYPNADVGKLRTLIRNTRKEQEQNKPPKNFRALFQELKIIMGGESETIQNNDYDADEG</sequence>
<comment type="caution">
    <text evidence="6">The sequence shown here is derived from an EMBL/GenBank/DDBJ whole genome shotgun (WGS) entry which is preliminary data.</text>
</comment>
<dbReference type="AlphaFoldDB" id="A0A0J0YUW9"/>
<evidence type="ECO:0000256" key="1">
    <source>
        <dbReference type="ARBA" id="ARBA00022490"/>
    </source>
</evidence>
<evidence type="ECO:0000313" key="6">
    <source>
        <dbReference type="EMBL" id="KLT73882.1"/>
    </source>
</evidence>
<dbReference type="OrthoDB" id="5293604at2"/>
<keyword evidence="2 5" id="KW-0690">Ribosome biogenesis</keyword>
<comment type="similarity">
    <text evidence="5">Belongs to the DarP family.</text>
</comment>
<dbReference type="GO" id="GO:0019843">
    <property type="term" value="F:rRNA binding"/>
    <property type="evidence" value="ECO:0007669"/>
    <property type="project" value="UniProtKB-UniRule"/>
</dbReference>
<accession>A0A0J0YUW9</accession>
<evidence type="ECO:0000256" key="4">
    <source>
        <dbReference type="ARBA" id="ARBA00022884"/>
    </source>
</evidence>
<dbReference type="PIRSF" id="PIRSF016183">
    <property type="entry name" value="UCP016183"/>
    <property type="match status" value="1"/>
</dbReference>
<proteinExistence type="inferred from homology"/>
<dbReference type="CDD" id="cd16331">
    <property type="entry name" value="YjgA-like"/>
    <property type="match status" value="1"/>
</dbReference>
<evidence type="ECO:0000313" key="7">
    <source>
        <dbReference type="Proteomes" id="UP000036027"/>
    </source>
</evidence>
<dbReference type="PANTHER" id="PTHR38101">
    <property type="entry name" value="UPF0307 PROTEIN YJGA"/>
    <property type="match status" value="1"/>
</dbReference>
<dbReference type="PANTHER" id="PTHR38101:SF1">
    <property type="entry name" value="UPF0307 PROTEIN YJGA"/>
    <property type="match status" value="1"/>
</dbReference>
<keyword evidence="4 5" id="KW-0694">RNA-binding</keyword>
<dbReference type="PATRIC" id="fig|1470200.3.peg.156"/>
<gene>
    <name evidence="5" type="primary">darP</name>
    <name evidence="6" type="ORF">PL75_00660</name>
</gene>
<evidence type="ECO:0000256" key="5">
    <source>
        <dbReference type="HAMAP-Rule" id="MF_00765"/>
    </source>
</evidence>
<dbReference type="NCBIfam" id="NF003593">
    <property type="entry name" value="PRK05255.1-1"/>
    <property type="match status" value="1"/>
</dbReference>
<dbReference type="Pfam" id="PF04751">
    <property type="entry name" value="DarP"/>
    <property type="match status" value="1"/>
</dbReference>
<organism evidence="6 7">
    <name type="scientific">Neisseria arctica</name>
    <dbReference type="NCBI Taxonomy" id="1470200"/>
    <lineage>
        <taxon>Bacteria</taxon>
        <taxon>Pseudomonadati</taxon>
        <taxon>Pseudomonadota</taxon>
        <taxon>Betaproteobacteria</taxon>
        <taxon>Neisseriales</taxon>
        <taxon>Neisseriaceae</taxon>
        <taxon>Neisseria</taxon>
    </lineage>
</organism>
<keyword evidence="1 5" id="KW-0963">Cytoplasm</keyword>
<keyword evidence="7" id="KW-1185">Reference proteome</keyword>